<dbReference type="Gene3D" id="2.40.160.50">
    <property type="entry name" value="membrane protein fhac: a member of the omp85/tpsb transporter family"/>
    <property type="match status" value="1"/>
</dbReference>
<dbReference type="EMBL" id="CTRP01000002">
    <property type="protein sequence ID" value="CQR70113.1"/>
    <property type="molecule type" value="Genomic_DNA"/>
</dbReference>
<gene>
    <name evidence="11" type="ORF">SpAn4DRAFT_4625</name>
</gene>
<evidence type="ECO:0000256" key="1">
    <source>
        <dbReference type="ARBA" id="ARBA00004442"/>
    </source>
</evidence>
<comment type="subcellular location">
    <subcellularLocation>
        <location evidence="1">Cell outer membrane</location>
    </subcellularLocation>
</comment>
<keyword evidence="9" id="KW-0732">Signal</keyword>
<dbReference type="GO" id="GO:0009279">
    <property type="term" value="C:cell outer membrane"/>
    <property type="evidence" value="ECO:0007669"/>
    <property type="project" value="UniProtKB-SubCell"/>
</dbReference>
<accession>A0A0U1KT80</accession>
<reference evidence="12" key="1">
    <citation type="submission" date="2015-03" db="EMBL/GenBank/DDBJ databases">
        <authorList>
            <person name="Nijsse Bart"/>
        </authorList>
    </citation>
    <scope>NUCLEOTIDE SEQUENCE [LARGE SCALE GENOMIC DNA]</scope>
</reference>
<dbReference type="Pfam" id="PF03865">
    <property type="entry name" value="ShlB"/>
    <property type="match status" value="1"/>
</dbReference>
<keyword evidence="7" id="KW-0472">Membrane</keyword>
<keyword evidence="4" id="KW-1134">Transmembrane beta strand</keyword>
<evidence type="ECO:0000256" key="6">
    <source>
        <dbReference type="ARBA" id="ARBA00022927"/>
    </source>
</evidence>
<dbReference type="PANTHER" id="PTHR34597">
    <property type="entry name" value="SLR1661 PROTEIN"/>
    <property type="match status" value="1"/>
</dbReference>
<evidence type="ECO:0000313" key="11">
    <source>
        <dbReference type="EMBL" id="CQR70113.1"/>
    </source>
</evidence>
<dbReference type="InterPro" id="IPR034746">
    <property type="entry name" value="POTRA"/>
</dbReference>
<keyword evidence="6" id="KW-0653">Protein transport</keyword>
<evidence type="ECO:0000259" key="10">
    <source>
        <dbReference type="PROSITE" id="PS51779"/>
    </source>
</evidence>
<organism evidence="11 12">
    <name type="scientific">Sporomusa ovata</name>
    <dbReference type="NCBI Taxonomy" id="2378"/>
    <lineage>
        <taxon>Bacteria</taxon>
        <taxon>Bacillati</taxon>
        <taxon>Bacillota</taxon>
        <taxon>Negativicutes</taxon>
        <taxon>Selenomonadales</taxon>
        <taxon>Sporomusaceae</taxon>
        <taxon>Sporomusa</taxon>
    </lineage>
</organism>
<keyword evidence="8" id="KW-0998">Cell outer membrane</keyword>
<evidence type="ECO:0000256" key="2">
    <source>
        <dbReference type="ARBA" id="ARBA00009055"/>
    </source>
</evidence>
<dbReference type="GO" id="GO:0098046">
    <property type="term" value="C:type V protein secretion system complex"/>
    <property type="evidence" value="ECO:0007669"/>
    <property type="project" value="TreeGrafter"/>
</dbReference>
<dbReference type="PROSITE" id="PS51257">
    <property type="entry name" value="PROKAR_LIPOPROTEIN"/>
    <property type="match status" value="1"/>
</dbReference>
<dbReference type="InterPro" id="IPR013686">
    <property type="entry name" value="Polypept-transport_assoc_ShlB"/>
</dbReference>
<feature type="chain" id="PRO_5006710521" evidence="9">
    <location>
        <begin position="32"/>
        <end position="574"/>
    </location>
</feature>
<comment type="similarity">
    <text evidence="2">Belongs to the TPS (TC 1.B.20) family.</text>
</comment>
<feature type="signal peptide" evidence="9">
    <location>
        <begin position="1"/>
        <end position="31"/>
    </location>
</feature>
<evidence type="ECO:0000256" key="8">
    <source>
        <dbReference type="ARBA" id="ARBA00023237"/>
    </source>
</evidence>
<dbReference type="GO" id="GO:0008320">
    <property type="term" value="F:protein transmembrane transporter activity"/>
    <property type="evidence" value="ECO:0007669"/>
    <property type="project" value="TreeGrafter"/>
</dbReference>
<dbReference type="PROSITE" id="PS51779">
    <property type="entry name" value="POTRA"/>
    <property type="match status" value="1"/>
</dbReference>
<sequence>MLRKNRLSHSRKRCLTLALAFIACSTLPASAATPDMGQIGGQIADSVKEQKIVVPPKADIKIEVSEDQTDAPQQQTSDKFKISGLHITGQTIYSEATLQDLVKDATNKELTLSELQTIARRISQYFRDHGYMVASALIPAQDITDGTAEITVVPGQYGNIDIRNHSRLADNTAARMLSNLKSGDYVKQDLLHRTLLLLSDTSGVSIKATLAPGKTSGTSDLIVEINDTKATTAEFSIDNYGNRFTGQKRSDLNLNFNNISGKGDAIYISGNKSGGDLNNAKINYMLPVGSQGAKIGVGYSQLHYTIGKEFEALDAGGSSKNTGIYGIYPLVRSRNYNLYGVIEYDHCKIKDHINEYDAFTNKHSNAWTFGLNGNSRDKIHGGGVNNFALTIVTGRLTIDGGQDQYNNAAQTVDSKGLQTAGTYTKANFNFNRLQYLNNRLNLYLGFTGQLASKNLDSSEKLFIGGANAVRAYPQGEASGDQGYLLTGELRWNMPTPAFQLAAFIDSGRVSIDKNPITGSGDNSRLLTGAGLGLILNKQKDYTLRVDYAWKLSSSDATADRDKSGRWWVKGTQRF</sequence>
<feature type="domain" description="POTRA" evidence="10">
    <location>
        <begin position="80"/>
        <end position="155"/>
    </location>
</feature>
<dbReference type="PANTHER" id="PTHR34597:SF1">
    <property type="entry name" value="HEME_HEMOPEXIN TRANSPORTER PROTEIN HUXB"/>
    <property type="match status" value="1"/>
</dbReference>
<proteinExistence type="inferred from homology"/>
<keyword evidence="3" id="KW-0813">Transport</keyword>
<name>A0A0U1KT80_9FIRM</name>
<evidence type="ECO:0000313" key="12">
    <source>
        <dbReference type="Proteomes" id="UP000049855"/>
    </source>
</evidence>
<dbReference type="Pfam" id="PF08479">
    <property type="entry name" value="POTRA_2"/>
    <property type="match status" value="1"/>
</dbReference>
<keyword evidence="12" id="KW-1185">Reference proteome</keyword>
<protein>
    <submittedName>
        <fullName evidence="11">Hemolysin activation/secretion protein</fullName>
    </submittedName>
</protein>
<dbReference type="GO" id="GO:0046819">
    <property type="term" value="P:protein secretion by the type V secretion system"/>
    <property type="evidence" value="ECO:0007669"/>
    <property type="project" value="TreeGrafter"/>
</dbReference>
<dbReference type="RefSeq" id="WP_021170741.1">
    <property type="nucleotide sequence ID" value="NZ_CTRP01000002.1"/>
</dbReference>
<evidence type="ECO:0000256" key="3">
    <source>
        <dbReference type="ARBA" id="ARBA00022448"/>
    </source>
</evidence>
<evidence type="ECO:0000256" key="9">
    <source>
        <dbReference type="SAM" id="SignalP"/>
    </source>
</evidence>
<dbReference type="Gene3D" id="3.10.20.310">
    <property type="entry name" value="membrane protein fhac"/>
    <property type="match status" value="1"/>
</dbReference>
<keyword evidence="5" id="KW-0812">Transmembrane</keyword>
<evidence type="ECO:0000256" key="5">
    <source>
        <dbReference type="ARBA" id="ARBA00022692"/>
    </source>
</evidence>
<evidence type="ECO:0000256" key="7">
    <source>
        <dbReference type="ARBA" id="ARBA00023136"/>
    </source>
</evidence>
<dbReference type="AlphaFoldDB" id="A0A0U1KT80"/>
<dbReference type="Proteomes" id="UP000049855">
    <property type="component" value="Unassembled WGS sequence"/>
</dbReference>
<dbReference type="InterPro" id="IPR051544">
    <property type="entry name" value="TPS_OM_transporter"/>
</dbReference>
<dbReference type="InterPro" id="IPR005565">
    <property type="entry name" value="Hemolysn_activator_HlyB_C"/>
</dbReference>
<evidence type="ECO:0000256" key="4">
    <source>
        <dbReference type="ARBA" id="ARBA00022452"/>
    </source>
</evidence>